<dbReference type="InterPro" id="IPR039840">
    <property type="entry name" value="NAA80"/>
</dbReference>
<dbReference type="Pfam" id="PF00583">
    <property type="entry name" value="Acetyltransf_1"/>
    <property type="match status" value="1"/>
</dbReference>
<organism evidence="2 3">
    <name type="scientific">Pseudoxanthomonas japonensis</name>
    <dbReference type="NCBI Taxonomy" id="69284"/>
    <lineage>
        <taxon>Bacteria</taxon>
        <taxon>Pseudomonadati</taxon>
        <taxon>Pseudomonadota</taxon>
        <taxon>Gammaproteobacteria</taxon>
        <taxon>Lysobacterales</taxon>
        <taxon>Lysobacteraceae</taxon>
        <taxon>Pseudoxanthomonas</taxon>
    </lineage>
</organism>
<name>A0ABQ6ZJY4_9GAMM</name>
<dbReference type="RefSeq" id="WP_162336827.1">
    <property type="nucleotide sequence ID" value="NZ_JBHSRQ010000004.1"/>
</dbReference>
<reference evidence="2 3" key="1">
    <citation type="submission" date="2017-10" db="EMBL/GenBank/DDBJ databases">
        <title>Whole genome sequencing of members of genus Pseudoxanthomonas.</title>
        <authorList>
            <person name="Kumar S."/>
            <person name="Bansal K."/>
            <person name="Kaur A."/>
            <person name="Patil P."/>
            <person name="Sharma S."/>
            <person name="Patil P.B."/>
        </authorList>
    </citation>
    <scope>NUCLEOTIDE SEQUENCE [LARGE SCALE GENOMIC DNA]</scope>
    <source>
        <strain evidence="2 3">DSM 17109</strain>
    </source>
</reference>
<dbReference type="InterPro" id="IPR000182">
    <property type="entry name" value="GNAT_dom"/>
</dbReference>
<gene>
    <name evidence="2" type="ORF">CSC78_05080</name>
</gene>
<evidence type="ECO:0000313" key="3">
    <source>
        <dbReference type="Proteomes" id="UP000781710"/>
    </source>
</evidence>
<dbReference type="Proteomes" id="UP000781710">
    <property type="component" value="Unassembled WGS sequence"/>
</dbReference>
<dbReference type="PANTHER" id="PTHR13538">
    <property type="entry name" value="N-ACETYLTRANSFERASE 6"/>
    <property type="match status" value="1"/>
</dbReference>
<keyword evidence="3" id="KW-1185">Reference proteome</keyword>
<proteinExistence type="predicted"/>
<dbReference type="Gene3D" id="3.40.630.30">
    <property type="match status" value="1"/>
</dbReference>
<dbReference type="InterPro" id="IPR016181">
    <property type="entry name" value="Acyl_CoA_acyltransferase"/>
</dbReference>
<dbReference type="SUPFAM" id="SSF55729">
    <property type="entry name" value="Acyl-CoA N-acyltransferases (Nat)"/>
    <property type="match status" value="1"/>
</dbReference>
<comment type="caution">
    <text evidence="2">The sequence shown here is derived from an EMBL/GenBank/DDBJ whole genome shotgun (WGS) entry which is preliminary data.</text>
</comment>
<evidence type="ECO:0000259" key="1">
    <source>
        <dbReference type="PROSITE" id="PS51186"/>
    </source>
</evidence>
<dbReference type="PANTHER" id="PTHR13538:SF4">
    <property type="entry name" value="N-ALPHA-ACETYLTRANSFERASE 80"/>
    <property type="match status" value="1"/>
</dbReference>
<feature type="domain" description="N-acetyltransferase" evidence="1">
    <location>
        <begin position="1"/>
        <end position="154"/>
    </location>
</feature>
<dbReference type="EMBL" id="PDWW01000004">
    <property type="protein sequence ID" value="KAF1726470.1"/>
    <property type="molecule type" value="Genomic_DNA"/>
</dbReference>
<sequence>MRIEAIGRHPACIGSLARWHHQEWGALYDDWTLDAATAELAGHATRTSVPTTLLLMDGEDLLGSVSLLVEDAPALQDRGSPWLGSLFVLPEARGRGGGRVLVEAAVAHAAREGVAMLRLFTLWHEDFYASLGWQVEERTSLHGTPVVIMSIRPAQRLAHTGAPPDTAWTTHD</sequence>
<accession>A0ABQ6ZJY4</accession>
<protein>
    <submittedName>
        <fullName evidence="2">GNAT family N-acetyltransferase</fullName>
    </submittedName>
</protein>
<dbReference type="CDD" id="cd04301">
    <property type="entry name" value="NAT_SF"/>
    <property type="match status" value="1"/>
</dbReference>
<evidence type="ECO:0000313" key="2">
    <source>
        <dbReference type="EMBL" id="KAF1726470.1"/>
    </source>
</evidence>
<dbReference type="PROSITE" id="PS51186">
    <property type="entry name" value="GNAT"/>
    <property type="match status" value="1"/>
</dbReference>